<organism evidence="2 3">
    <name type="scientific">Rhamnella rubrinervis</name>
    <dbReference type="NCBI Taxonomy" id="2594499"/>
    <lineage>
        <taxon>Eukaryota</taxon>
        <taxon>Viridiplantae</taxon>
        <taxon>Streptophyta</taxon>
        <taxon>Embryophyta</taxon>
        <taxon>Tracheophyta</taxon>
        <taxon>Spermatophyta</taxon>
        <taxon>Magnoliopsida</taxon>
        <taxon>eudicotyledons</taxon>
        <taxon>Gunneridae</taxon>
        <taxon>Pentapetalae</taxon>
        <taxon>rosids</taxon>
        <taxon>fabids</taxon>
        <taxon>Rosales</taxon>
        <taxon>Rhamnaceae</taxon>
        <taxon>rhamnoid group</taxon>
        <taxon>Rhamneae</taxon>
        <taxon>Rhamnella</taxon>
    </lineage>
</organism>
<dbReference type="PANTHER" id="PTHR13199:SF11">
    <property type="entry name" value="PROTEIN ATOSSA"/>
    <property type="match status" value="1"/>
</dbReference>
<dbReference type="PANTHER" id="PTHR13199">
    <property type="entry name" value="GH03947P"/>
    <property type="match status" value="1"/>
</dbReference>
<protein>
    <submittedName>
        <fullName evidence="2">Uncharacterized protein</fullName>
    </submittedName>
</protein>
<dbReference type="InterPro" id="IPR051506">
    <property type="entry name" value="ATOS_Transcription_Regulators"/>
</dbReference>
<feature type="compositionally biased region" description="Basic and acidic residues" evidence="1">
    <location>
        <begin position="181"/>
        <end position="195"/>
    </location>
</feature>
<name>A0A8K0E1D6_9ROSA</name>
<reference evidence="2" key="1">
    <citation type="submission" date="2020-03" db="EMBL/GenBank/DDBJ databases">
        <title>A high-quality chromosome-level genome assembly of a woody plant with both climbing and erect habits, Rhamnella rubrinervis.</title>
        <authorList>
            <person name="Lu Z."/>
            <person name="Yang Y."/>
            <person name="Zhu X."/>
            <person name="Sun Y."/>
        </authorList>
    </citation>
    <scope>NUCLEOTIDE SEQUENCE</scope>
    <source>
        <strain evidence="2">BYM</strain>
        <tissue evidence="2">Leaf</tissue>
    </source>
</reference>
<proteinExistence type="predicted"/>
<evidence type="ECO:0000313" key="2">
    <source>
        <dbReference type="EMBL" id="KAF3438511.1"/>
    </source>
</evidence>
<sequence>MYWVSGFCLTSIMLSDENEILCLWALSSPLNKFNGNQHSPLVVINTGDATEGSGSLIRKRLLSPLNRMLLQYQFSGDSLDIGGGFNKSGFSGGNDCCNSASCSREWKNSPDDDCGVNSIFLTDGPLLKTKEFPSHHHFVPSFGLHCLRETTKLGPKTGAISIPPKRVVSPPLSLSPLGPKLPERESRRCSENAKLDDNDITLKDMEESLDGTVSGSLSFWNEESFRISSESSQDFDVLEKKV</sequence>
<evidence type="ECO:0000256" key="1">
    <source>
        <dbReference type="SAM" id="MobiDB-lite"/>
    </source>
</evidence>
<evidence type="ECO:0000313" key="3">
    <source>
        <dbReference type="Proteomes" id="UP000796880"/>
    </source>
</evidence>
<dbReference type="Proteomes" id="UP000796880">
    <property type="component" value="Unassembled WGS sequence"/>
</dbReference>
<dbReference type="EMBL" id="VOIH02000009">
    <property type="protein sequence ID" value="KAF3438511.1"/>
    <property type="molecule type" value="Genomic_DNA"/>
</dbReference>
<dbReference type="AlphaFoldDB" id="A0A8K0E1D6"/>
<gene>
    <name evidence="2" type="ORF">FNV43_RR21273</name>
</gene>
<keyword evidence="3" id="KW-1185">Reference proteome</keyword>
<feature type="region of interest" description="Disordered" evidence="1">
    <location>
        <begin position="175"/>
        <end position="195"/>
    </location>
</feature>
<accession>A0A8K0E1D6</accession>
<comment type="caution">
    <text evidence="2">The sequence shown here is derived from an EMBL/GenBank/DDBJ whole genome shotgun (WGS) entry which is preliminary data.</text>
</comment>